<protein>
    <submittedName>
        <fullName evidence="2">ACT domain-containing protein</fullName>
    </submittedName>
</protein>
<dbReference type="CDD" id="cd04869">
    <property type="entry name" value="ACT_GcvR_2"/>
    <property type="match status" value="1"/>
</dbReference>
<dbReference type="PANTHER" id="PTHR34875:SF6">
    <property type="entry name" value="UPF0237 PROTEIN MJ1558"/>
    <property type="match status" value="1"/>
</dbReference>
<feature type="domain" description="ACT" evidence="1">
    <location>
        <begin position="92"/>
        <end position="173"/>
    </location>
</feature>
<dbReference type="EMBL" id="JADKPO010000023">
    <property type="protein sequence ID" value="MBF4769333.1"/>
    <property type="molecule type" value="Genomic_DNA"/>
</dbReference>
<evidence type="ECO:0000259" key="1">
    <source>
        <dbReference type="PROSITE" id="PS51671"/>
    </source>
</evidence>
<dbReference type="InterPro" id="IPR050990">
    <property type="entry name" value="UPF0237/GcvR_regulator"/>
</dbReference>
<dbReference type="SUPFAM" id="SSF55021">
    <property type="entry name" value="ACT-like"/>
    <property type="match status" value="2"/>
</dbReference>
<sequence length="173" mass="17985">MAHFVLTVSGADRPGLVSAISAAVNAHGGSWEHSQLSQLAGRFAGIVLVSVPDGEDDGLVVDLVALEAQGISVSVERTDEPAEEETEPVTYDLELVGADRPGIIAEISALLAAHGVSIEDLVTELVDAPMAGGLLFEARAVLVAPESASAEALREALEELADRLMVDVHLTLE</sequence>
<reference evidence="2" key="1">
    <citation type="submission" date="2020-11" db="EMBL/GenBank/DDBJ databases">
        <title>Nocardioides cynanchi sp. nov., isolated from soil of rhizosphere of Cynanchum wilfordii.</title>
        <authorList>
            <person name="Lee J.-S."/>
            <person name="Suh M.K."/>
            <person name="Kim J.-S."/>
        </authorList>
    </citation>
    <scope>NUCLEOTIDE SEQUENCE</scope>
    <source>
        <strain evidence="2">KCTC 19276</strain>
    </source>
</reference>
<evidence type="ECO:0000313" key="3">
    <source>
        <dbReference type="Proteomes" id="UP000660668"/>
    </source>
</evidence>
<dbReference type="AlphaFoldDB" id="A0A930YJM5"/>
<dbReference type="PIRSF" id="PIRSF028103">
    <property type="entry name" value="GcvR"/>
    <property type="match status" value="1"/>
</dbReference>
<name>A0A930YJM5_9ACTN</name>
<feature type="domain" description="ACT" evidence="1">
    <location>
        <begin position="5"/>
        <end position="80"/>
    </location>
</feature>
<evidence type="ECO:0000313" key="2">
    <source>
        <dbReference type="EMBL" id="MBF4769333.1"/>
    </source>
</evidence>
<dbReference type="InterPro" id="IPR016867">
    <property type="entry name" value="GcvR"/>
</dbReference>
<dbReference type="RefSeq" id="WP_194697473.1">
    <property type="nucleotide sequence ID" value="NZ_JADKPO010000023.1"/>
</dbReference>
<dbReference type="InterPro" id="IPR045865">
    <property type="entry name" value="ACT-like_dom_sf"/>
</dbReference>
<dbReference type="InterPro" id="IPR002912">
    <property type="entry name" value="ACT_dom"/>
</dbReference>
<dbReference type="Gene3D" id="3.30.70.260">
    <property type="match status" value="2"/>
</dbReference>
<keyword evidence="3" id="KW-1185">Reference proteome</keyword>
<dbReference type="Proteomes" id="UP000660668">
    <property type="component" value="Unassembled WGS sequence"/>
</dbReference>
<gene>
    <name evidence="2" type="ORF">ISU10_16315</name>
</gene>
<dbReference type="PANTHER" id="PTHR34875">
    <property type="entry name" value="UPF0237 PROTEIN MJ1558"/>
    <property type="match status" value="1"/>
</dbReference>
<dbReference type="Pfam" id="PF13740">
    <property type="entry name" value="ACT_6"/>
    <property type="match status" value="2"/>
</dbReference>
<proteinExistence type="predicted"/>
<organism evidence="2 3">
    <name type="scientific">Nocardioides agariphilus</name>
    <dbReference type="NCBI Taxonomy" id="433664"/>
    <lineage>
        <taxon>Bacteria</taxon>
        <taxon>Bacillati</taxon>
        <taxon>Actinomycetota</taxon>
        <taxon>Actinomycetes</taxon>
        <taxon>Propionibacteriales</taxon>
        <taxon>Nocardioidaceae</taxon>
        <taxon>Nocardioides</taxon>
    </lineage>
</organism>
<dbReference type="GO" id="GO:0006355">
    <property type="term" value="P:regulation of DNA-templated transcription"/>
    <property type="evidence" value="ECO:0007669"/>
    <property type="project" value="InterPro"/>
</dbReference>
<dbReference type="PROSITE" id="PS51671">
    <property type="entry name" value="ACT"/>
    <property type="match status" value="2"/>
</dbReference>
<accession>A0A930YJM5</accession>
<comment type="caution">
    <text evidence="2">The sequence shown here is derived from an EMBL/GenBank/DDBJ whole genome shotgun (WGS) entry which is preliminary data.</text>
</comment>